<dbReference type="Gene3D" id="2.10.110.10">
    <property type="entry name" value="Cysteine Rich Protein"/>
    <property type="match status" value="1"/>
</dbReference>
<dbReference type="Proteomes" id="UP000886611">
    <property type="component" value="Unassembled WGS sequence"/>
</dbReference>
<dbReference type="GO" id="GO:0005925">
    <property type="term" value="C:focal adhesion"/>
    <property type="evidence" value="ECO:0007669"/>
    <property type="project" value="UniProtKB-SubCell"/>
</dbReference>
<keyword evidence="6 10" id="KW-0862">Zinc</keyword>
<keyword evidence="9" id="KW-0206">Cytoskeleton</keyword>
<reference evidence="13 14" key="1">
    <citation type="journal article" date="2021" name="Cell">
        <title>Tracing the genetic footprints of vertebrate landing in non-teleost ray-finned fishes.</title>
        <authorList>
            <person name="Bi X."/>
            <person name="Wang K."/>
            <person name="Yang L."/>
            <person name="Pan H."/>
            <person name="Jiang H."/>
            <person name="Wei Q."/>
            <person name="Fang M."/>
            <person name="Yu H."/>
            <person name="Zhu C."/>
            <person name="Cai Y."/>
            <person name="He Y."/>
            <person name="Gan X."/>
            <person name="Zeng H."/>
            <person name="Yu D."/>
            <person name="Zhu Y."/>
            <person name="Jiang H."/>
            <person name="Qiu Q."/>
            <person name="Yang H."/>
            <person name="Zhang Y.E."/>
            <person name="Wang W."/>
            <person name="Zhu M."/>
            <person name="He S."/>
            <person name="Zhang G."/>
        </authorList>
    </citation>
    <scope>NUCLEOTIDE SEQUENCE [LARGE SCALE GENOMIC DNA]</scope>
    <source>
        <strain evidence="13">Bchr_013</strain>
    </source>
</reference>
<dbReference type="CDD" id="cd09336">
    <property type="entry name" value="LIM1_Paxillin_like"/>
    <property type="match status" value="1"/>
</dbReference>
<dbReference type="GO" id="GO:0046872">
    <property type="term" value="F:metal ion binding"/>
    <property type="evidence" value="ECO:0007669"/>
    <property type="project" value="UniProtKB-KW"/>
</dbReference>
<dbReference type="GO" id="GO:0005856">
    <property type="term" value="C:cytoskeleton"/>
    <property type="evidence" value="ECO:0007669"/>
    <property type="project" value="UniProtKB-SubCell"/>
</dbReference>
<dbReference type="InterPro" id="IPR047075">
    <property type="entry name" value="Paxillin_TGFB1I1_LIM_dom1"/>
</dbReference>
<evidence type="ECO:0000313" key="14">
    <source>
        <dbReference type="Proteomes" id="UP000886611"/>
    </source>
</evidence>
<dbReference type="InterPro" id="IPR001781">
    <property type="entry name" value="Znf_LIM"/>
</dbReference>
<feature type="non-terminal residue" evidence="13">
    <location>
        <position position="566"/>
    </location>
</feature>
<evidence type="ECO:0000259" key="12">
    <source>
        <dbReference type="PROSITE" id="PS50023"/>
    </source>
</evidence>
<evidence type="ECO:0000256" key="4">
    <source>
        <dbReference type="ARBA" id="ARBA00022723"/>
    </source>
</evidence>
<evidence type="ECO:0000256" key="9">
    <source>
        <dbReference type="ARBA" id="ARBA00023212"/>
    </source>
</evidence>
<keyword evidence="3" id="KW-0963">Cytoplasm</keyword>
<comment type="subcellular location">
    <subcellularLocation>
        <location evidence="2">Cell junction</location>
        <location evidence="2">Focal adhesion</location>
    </subcellularLocation>
    <subcellularLocation>
        <location evidence="1">Cytoplasm</location>
        <location evidence="1">Cytoskeleton</location>
    </subcellularLocation>
</comment>
<dbReference type="PROSITE" id="PS50023">
    <property type="entry name" value="LIM_DOMAIN_2"/>
    <property type="match status" value="1"/>
</dbReference>
<evidence type="ECO:0000313" key="13">
    <source>
        <dbReference type="EMBL" id="KAG2464180.1"/>
    </source>
</evidence>
<feature type="domain" description="LIM zinc-binding" evidence="12">
    <location>
        <begin position="343"/>
        <end position="402"/>
    </location>
</feature>
<evidence type="ECO:0000256" key="2">
    <source>
        <dbReference type="ARBA" id="ARBA00004246"/>
    </source>
</evidence>
<organism evidence="13 14">
    <name type="scientific">Polypterus senegalus</name>
    <name type="common">Senegal bichir</name>
    <dbReference type="NCBI Taxonomy" id="55291"/>
    <lineage>
        <taxon>Eukaryota</taxon>
        <taxon>Metazoa</taxon>
        <taxon>Chordata</taxon>
        <taxon>Craniata</taxon>
        <taxon>Vertebrata</taxon>
        <taxon>Euteleostomi</taxon>
        <taxon>Actinopterygii</taxon>
        <taxon>Polypteriformes</taxon>
        <taxon>Polypteridae</taxon>
        <taxon>Polypterus</taxon>
    </lineage>
</organism>
<keyword evidence="7" id="KW-0965">Cell junction</keyword>
<keyword evidence="4 10" id="KW-0479">Metal-binding</keyword>
<sequence>MTCIVRERQLRHYGHVAHFPEVDPARKILIVGDPSGWTRPRGRPHKSWLRQMEGYFHRVGLDWGDWSARAVANRDPKLFCCVSLADSWLSSLDALLADLETTTSHIAKRPVLLSDPLLGPQAVSSDTGLGQVYSNGTENDVRPLPPAYTPQQTVSTAMKSGPLPQVKDAERLYSTVCKPKSPKTKEQMGLSSSSVLGGGLSELDHLLQELNATQFNITDEILAQFPSSKTDEAEKLKQFQASVINSPRSKDETAAASSGSGSGQSLKPSATAATLELDKLMASLSDFKVQTNDSPPPSSSAPAMTQPRPTAPPPPQSSGSLDSMLGLLQSDLTRQGIPTTAKGTCAACQKPIVSQVVTALGQTWHPEHFVCTHCQKEIGASNFFEKDGLPYCEEDYFMLFSPRCGLCNQPILDVSLLLDLGLRALMECRYKYLFAAFVDFRKTFDSVGRAALWDILRVCRITSRLLDIMAGLSTGAVSAVQRGGRTSVFFPVDFGVHQCWFCSYSVQCLYGLAGGQVVGSSGCVASVGEERFTDLDFADHAAIFMESMEVLIGGLERLREESEGLG</sequence>
<dbReference type="AlphaFoldDB" id="A0A8X7X8D3"/>
<dbReference type="PANTHER" id="PTHR24216:SF27">
    <property type="entry name" value="TRANSFORMING GROWTH FACTOR BETA-1-INDUCED TRANSCRIPT 1 PROTEIN"/>
    <property type="match status" value="1"/>
</dbReference>
<dbReference type="Pfam" id="PF03535">
    <property type="entry name" value="Paxillin"/>
    <property type="match status" value="1"/>
</dbReference>
<keyword evidence="14" id="KW-1185">Reference proteome</keyword>
<keyword evidence="5" id="KW-0677">Repeat</keyword>
<feature type="region of interest" description="Disordered" evidence="11">
    <location>
        <begin position="288"/>
        <end position="323"/>
    </location>
</feature>
<evidence type="ECO:0000256" key="3">
    <source>
        <dbReference type="ARBA" id="ARBA00022490"/>
    </source>
</evidence>
<protein>
    <submittedName>
        <fullName evidence="13">TGFI1 protein</fullName>
    </submittedName>
</protein>
<dbReference type="EMBL" id="JAATIS010003638">
    <property type="protein sequence ID" value="KAG2464180.1"/>
    <property type="molecule type" value="Genomic_DNA"/>
</dbReference>
<gene>
    <name evidence="13" type="primary">Tgfb1i1</name>
    <name evidence="13" type="ORF">GTO96_0002269</name>
</gene>
<accession>A0A8X7X8D3</accession>
<dbReference type="PROSITE" id="PS00478">
    <property type="entry name" value="LIM_DOMAIN_1"/>
    <property type="match status" value="1"/>
</dbReference>
<evidence type="ECO:0000256" key="10">
    <source>
        <dbReference type="PROSITE-ProRule" id="PRU00125"/>
    </source>
</evidence>
<evidence type="ECO:0000256" key="11">
    <source>
        <dbReference type="SAM" id="MobiDB-lite"/>
    </source>
</evidence>
<feature type="non-terminal residue" evidence="13">
    <location>
        <position position="1"/>
    </location>
</feature>
<dbReference type="SUPFAM" id="SSF57716">
    <property type="entry name" value="Glucocorticoid receptor-like (DNA-binding domain)"/>
    <property type="match status" value="2"/>
</dbReference>
<dbReference type="Pfam" id="PF00412">
    <property type="entry name" value="LIM"/>
    <property type="match status" value="1"/>
</dbReference>
<feature type="region of interest" description="Disordered" evidence="11">
    <location>
        <begin position="170"/>
        <end position="193"/>
    </location>
</feature>
<dbReference type="SMART" id="SM00132">
    <property type="entry name" value="LIM"/>
    <property type="match status" value="1"/>
</dbReference>
<evidence type="ECO:0000256" key="8">
    <source>
        <dbReference type="ARBA" id="ARBA00023038"/>
    </source>
</evidence>
<keyword evidence="8 10" id="KW-0440">LIM domain</keyword>
<dbReference type="PANTHER" id="PTHR24216">
    <property type="entry name" value="PAXILLIN-RELATED"/>
    <property type="match status" value="1"/>
</dbReference>
<comment type="caution">
    <text evidence="13">The sequence shown here is derived from an EMBL/GenBank/DDBJ whole genome shotgun (WGS) entry which is preliminary data.</text>
</comment>
<name>A0A8X7X8D3_POLSE</name>
<evidence type="ECO:0000256" key="7">
    <source>
        <dbReference type="ARBA" id="ARBA00022949"/>
    </source>
</evidence>
<evidence type="ECO:0000256" key="5">
    <source>
        <dbReference type="ARBA" id="ARBA00022737"/>
    </source>
</evidence>
<feature type="region of interest" description="Disordered" evidence="11">
    <location>
        <begin position="241"/>
        <end position="269"/>
    </location>
</feature>
<dbReference type="FunFam" id="2.10.110.10:FF:000008">
    <property type="entry name" value="Paxillin isoform 1"/>
    <property type="match status" value="1"/>
</dbReference>
<evidence type="ECO:0000256" key="6">
    <source>
        <dbReference type="ARBA" id="ARBA00022833"/>
    </source>
</evidence>
<evidence type="ECO:0000256" key="1">
    <source>
        <dbReference type="ARBA" id="ARBA00004245"/>
    </source>
</evidence>
<proteinExistence type="predicted"/>